<dbReference type="PRINTS" id="PR00723">
    <property type="entry name" value="SUBTILISIN"/>
</dbReference>
<comment type="caution">
    <text evidence="5">Lacks conserved residue(s) required for the propagation of feature annotation.</text>
</comment>
<accession>A0A8H7ZTI9</accession>
<comment type="caution">
    <text evidence="11">The sequence shown here is derived from an EMBL/GenBank/DDBJ whole genome shotgun (WGS) entry which is preliminary data.</text>
</comment>
<feature type="compositionally biased region" description="Basic residues" evidence="7">
    <location>
        <begin position="458"/>
        <end position="468"/>
    </location>
</feature>
<feature type="chain" id="PRO_5034010013" evidence="8">
    <location>
        <begin position="23"/>
        <end position="491"/>
    </location>
</feature>
<evidence type="ECO:0000256" key="4">
    <source>
        <dbReference type="ARBA" id="ARBA00022825"/>
    </source>
</evidence>
<dbReference type="InterPro" id="IPR010259">
    <property type="entry name" value="S8pro/Inhibitor_I9"/>
</dbReference>
<reference evidence="11 12" key="1">
    <citation type="journal article" name="Sci. Rep.">
        <title>Genome-scale phylogenetic analyses confirm Olpidium as the closest living zoosporic fungus to the non-flagellated, terrestrial fungi.</title>
        <authorList>
            <person name="Chang Y."/>
            <person name="Rochon D."/>
            <person name="Sekimoto S."/>
            <person name="Wang Y."/>
            <person name="Chovatia M."/>
            <person name="Sandor L."/>
            <person name="Salamov A."/>
            <person name="Grigoriev I.V."/>
            <person name="Stajich J.E."/>
            <person name="Spatafora J.W."/>
        </authorList>
    </citation>
    <scope>NUCLEOTIDE SEQUENCE [LARGE SCALE GENOMIC DNA]</scope>
    <source>
        <strain evidence="11">S191</strain>
    </source>
</reference>
<dbReference type="InterPro" id="IPR050131">
    <property type="entry name" value="Peptidase_S8_subtilisin-like"/>
</dbReference>
<dbReference type="Pfam" id="PF05922">
    <property type="entry name" value="Inhibitor_I9"/>
    <property type="match status" value="1"/>
</dbReference>
<dbReference type="InterPro" id="IPR000209">
    <property type="entry name" value="Peptidase_S8/S53_dom"/>
</dbReference>
<dbReference type="InterPro" id="IPR036852">
    <property type="entry name" value="Peptidase_S8/S53_dom_sf"/>
</dbReference>
<dbReference type="InterPro" id="IPR023828">
    <property type="entry name" value="Peptidase_S8_Ser-AS"/>
</dbReference>
<evidence type="ECO:0000256" key="7">
    <source>
        <dbReference type="SAM" id="MobiDB-lite"/>
    </source>
</evidence>
<organism evidence="11 12">
    <name type="scientific">Olpidium bornovanus</name>
    <dbReference type="NCBI Taxonomy" id="278681"/>
    <lineage>
        <taxon>Eukaryota</taxon>
        <taxon>Fungi</taxon>
        <taxon>Fungi incertae sedis</taxon>
        <taxon>Olpidiomycota</taxon>
        <taxon>Olpidiomycotina</taxon>
        <taxon>Olpidiomycetes</taxon>
        <taxon>Olpidiales</taxon>
        <taxon>Olpidiaceae</taxon>
        <taxon>Olpidium</taxon>
    </lineage>
</organism>
<comment type="similarity">
    <text evidence="1 5 6">Belongs to the peptidase S8 family.</text>
</comment>
<keyword evidence="8" id="KW-0732">Signal</keyword>
<evidence type="ECO:0000259" key="10">
    <source>
        <dbReference type="Pfam" id="PF05922"/>
    </source>
</evidence>
<dbReference type="AlphaFoldDB" id="A0A8H7ZTI9"/>
<dbReference type="GO" id="GO:0004252">
    <property type="term" value="F:serine-type endopeptidase activity"/>
    <property type="evidence" value="ECO:0007669"/>
    <property type="project" value="InterPro"/>
</dbReference>
<name>A0A8H7ZTI9_9FUNG</name>
<dbReference type="InterPro" id="IPR037045">
    <property type="entry name" value="S8pro/Inhibitor_I9_sf"/>
</dbReference>
<dbReference type="OrthoDB" id="206201at2759"/>
<dbReference type="GO" id="GO:0005615">
    <property type="term" value="C:extracellular space"/>
    <property type="evidence" value="ECO:0007669"/>
    <property type="project" value="TreeGrafter"/>
</dbReference>
<evidence type="ECO:0000256" key="1">
    <source>
        <dbReference type="ARBA" id="ARBA00011073"/>
    </source>
</evidence>
<dbReference type="FunFam" id="3.40.50.200:FF:000007">
    <property type="entry name" value="Subtilisin-like serine protease"/>
    <property type="match status" value="1"/>
</dbReference>
<dbReference type="Pfam" id="PF00082">
    <property type="entry name" value="Peptidase_S8"/>
    <property type="match status" value="1"/>
</dbReference>
<dbReference type="SUPFAM" id="SSF52743">
    <property type="entry name" value="Subtilisin-like"/>
    <property type="match status" value="1"/>
</dbReference>
<dbReference type="Proteomes" id="UP000673691">
    <property type="component" value="Unassembled WGS sequence"/>
</dbReference>
<dbReference type="GO" id="GO:0006508">
    <property type="term" value="P:proteolysis"/>
    <property type="evidence" value="ECO:0007669"/>
    <property type="project" value="UniProtKB-KW"/>
</dbReference>
<feature type="domain" description="Peptidase S8/S53" evidence="9">
    <location>
        <begin position="253"/>
        <end position="429"/>
    </location>
</feature>
<evidence type="ECO:0000256" key="2">
    <source>
        <dbReference type="ARBA" id="ARBA00022670"/>
    </source>
</evidence>
<dbReference type="PANTHER" id="PTHR43806">
    <property type="entry name" value="PEPTIDASE S8"/>
    <property type="match status" value="1"/>
</dbReference>
<dbReference type="EMBL" id="JAEFCI010007138">
    <property type="protein sequence ID" value="KAG5459251.1"/>
    <property type="molecule type" value="Genomic_DNA"/>
</dbReference>
<gene>
    <name evidence="11" type="ORF">BJ554DRAFT_365</name>
</gene>
<dbReference type="Gene3D" id="3.40.50.200">
    <property type="entry name" value="Peptidase S8/S53 domain"/>
    <property type="match status" value="1"/>
</dbReference>
<sequence length="491" mass="52436">MISLPLLPLLLAAVAALHAARAHPSPPRQLPFRRAARPEAQAPLVSSSVSSEIDDHYIVVLKDSLSQLDHGAHHSWVRSFAADLSRGAAAAAENVRASIQWNGLPRSHIRHVYTKHLRGYAGRFAKHEIERIRESDEVAYVERDQAVHINDVQRSAPWGLSRISHHKLDFDSFNKYPYGEQGGKNVTVYVIDTGINTNHKDFQGRAVWGATIPTGDEDEDSNGHGETGSEPHALVTTTPDVLSFPLSLLAPAGTHCAGIIGGKRYGVAKKAKIVAVKVLRSNGSGAMSDVIKGIEYVSEKHAEDVAAARSRGERHRGSVANMSLGGGRSRTLDRIVDAVVEAGVHFAVAAGNDNQDACNYSPAASKNALTVGASTVEDQRASFSNYGRCVDIFAPGKDITSTWIGSRVASNTISGTSMASPHIAGLLAYKVRRVVAGAGRGPAADPEGAERPPPQQLHPRRPVGRLLRHSQLPGIFGPSGNGLGVKKPGQR</sequence>
<dbReference type="PROSITE" id="PS00136">
    <property type="entry name" value="SUBTILASE_ASP"/>
    <property type="match status" value="1"/>
</dbReference>
<keyword evidence="4 6" id="KW-0720">Serine protease</keyword>
<keyword evidence="12" id="KW-1185">Reference proteome</keyword>
<dbReference type="PANTHER" id="PTHR43806:SF11">
    <property type="entry name" value="CEREVISIN-RELATED"/>
    <property type="match status" value="1"/>
</dbReference>
<proteinExistence type="inferred from homology"/>
<dbReference type="PROSITE" id="PS51892">
    <property type="entry name" value="SUBTILASE"/>
    <property type="match status" value="1"/>
</dbReference>
<keyword evidence="2 6" id="KW-0645">Protease</keyword>
<dbReference type="Gene3D" id="3.30.70.80">
    <property type="entry name" value="Peptidase S8 propeptide/proteinase inhibitor I9"/>
    <property type="match status" value="1"/>
</dbReference>
<feature type="domain" description="Inhibitor I9" evidence="10">
    <location>
        <begin position="57"/>
        <end position="149"/>
    </location>
</feature>
<evidence type="ECO:0000313" key="11">
    <source>
        <dbReference type="EMBL" id="KAG5459251.1"/>
    </source>
</evidence>
<evidence type="ECO:0000256" key="8">
    <source>
        <dbReference type="SAM" id="SignalP"/>
    </source>
</evidence>
<keyword evidence="3 6" id="KW-0378">Hydrolase</keyword>
<evidence type="ECO:0000313" key="12">
    <source>
        <dbReference type="Proteomes" id="UP000673691"/>
    </source>
</evidence>
<feature type="region of interest" description="Disordered" evidence="7">
    <location>
        <begin position="439"/>
        <end position="491"/>
    </location>
</feature>
<evidence type="ECO:0000256" key="6">
    <source>
        <dbReference type="RuleBase" id="RU003355"/>
    </source>
</evidence>
<dbReference type="InterPro" id="IPR015500">
    <property type="entry name" value="Peptidase_S8_subtilisin-rel"/>
</dbReference>
<evidence type="ECO:0000256" key="3">
    <source>
        <dbReference type="ARBA" id="ARBA00022801"/>
    </source>
</evidence>
<dbReference type="CDD" id="cd04077">
    <property type="entry name" value="Peptidases_S8_PCSK9_ProteinaseK_like"/>
    <property type="match status" value="1"/>
</dbReference>
<dbReference type="InterPro" id="IPR023827">
    <property type="entry name" value="Peptidase_S8_Asp-AS"/>
</dbReference>
<dbReference type="InterPro" id="IPR034193">
    <property type="entry name" value="PCSK9_ProteinaseK-like"/>
</dbReference>
<evidence type="ECO:0000259" key="9">
    <source>
        <dbReference type="Pfam" id="PF00082"/>
    </source>
</evidence>
<protein>
    <submittedName>
        <fullName evidence="11">Serine protease 1</fullName>
    </submittedName>
</protein>
<evidence type="ECO:0000256" key="5">
    <source>
        <dbReference type="PROSITE-ProRule" id="PRU01240"/>
    </source>
</evidence>
<feature type="region of interest" description="Disordered" evidence="7">
    <location>
        <begin position="213"/>
        <end position="232"/>
    </location>
</feature>
<dbReference type="PROSITE" id="PS00138">
    <property type="entry name" value="SUBTILASE_SER"/>
    <property type="match status" value="1"/>
</dbReference>
<feature type="signal peptide" evidence="8">
    <location>
        <begin position="1"/>
        <end position="22"/>
    </location>
</feature>